<accession>X0T9P8</accession>
<proteinExistence type="predicted"/>
<evidence type="ECO:0000313" key="1">
    <source>
        <dbReference type="EMBL" id="GAF90228.1"/>
    </source>
</evidence>
<feature type="non-terminal residue" evidence="1">
    <location>
        <position position="267"/>
    </location>
</feature>
<protein>
    <submittedName>
        <fullName evidence="1">Uncharacterized protein</fullName>
    </submittedName>
</protein>
<sequence>PDFIYPQIKFAEDKIYWYNTREFLPLYKDSYHIFKYTNNYTVNANTSFWIEFDSVSKSETVKGLQVYLFDRTTNITDFQSDWVKSLGSKAELVAEISTDQAKNHNHTQNSSHYLITLTANEDGTIGTNNLNVTDSFWVVLYSAGTTEAKCWNMSYRRQDLCNTSNWWIGEAGVWTTTAQYGCPDTHVHVARRNISGSSDGVAMQSCGADNFGNINCTVVEYEFFGALPNLAPVANAITNPVSSNTYSCPINITWYAFHDPNGDVVIY</sequence>
<organism evidence="1">
    <name type="scientific">marine sediment metagenome</name>
    <dbReference type="NCBI Taxonomy" id="412755"/>
    <lineage>
        <taxon>unclassified sequences</taxon>
        <taxon>metagenomes</taxon>
        <taxon>ecological metagenomes</taxon>
    </lineage>
</organism>
<name>X0T9P8_9ZZZZ</name>
<gene>
    <name evidence="1" type="ORF">S01H1_20845</name>
</gene>
<dbReference type="AlphaFoldDB" id="X0T9P8"/>
<comment type="caution">
    <text evidence="1">The sequence shown here is derived from an EMBL/GenBank/DDBJ whole genome shotgun (WGS) entry which is preliminary data.</text>
</comment>
<reference evidence="1" key="1">
    <citation type="journal article" date="2014" name="Front. Microbiol.">
        <title>High frequency of phylogenetically diverse reductive dehalogenase-homologous genes in deep subseafloor sedimentary metagenomes.</title>
        <authorList>
            <person name="Kawai M."/>
            <person name="Futagami T."/>
            <person name="Toyoda A."/>
            <person name="Takaki Y."/>
            <person name="Nishi S."/>
            <person name="Hori S."/>
            <person name="Arai W."/>
            <person name="Tsubouchi T."/>
            <person name="Morono Y."/>
            <person name="Uchiyama I."/>
            <person name="Ito T."/>
            <person name="Fujiyama A."/>
            <person name="Inagaki F."/>
            <person name="Takami H."/>
        </authorList>
    </citation>
    <scope>NUCLEOTIDE SEQUENCE</scope>
    <source>
        <strain evidence="1">Expedition CK06-06</strain>
    </source>
</reference>
<dbReference type="EMBL" id="BARS01011466">
    <property type="protein sequence ID" value="GAF90228.1"/>
    <property type="molecule type" value="Genomic_DNA"/>
</dbReference>
<feature type="non-terminal residue" evidence="1">
    <location>
        <position position="1"/>
    </location>
</feature>